<gene>
    <name evidence="2" type="ORF">GS597_00040</name>
</gene>
<dbReference type="AlphaFoldDB" id="A0A8K2ABR0"/>
<dbReference type="Gene3D" id="3.10.180.10">
    <property type="entry name" value="2,3-Dihydroxybiphenyl 1,2-Dioxygenase, domain 1"/>
    <property type="match status" value="1"/>
</dbReference>
<name>A0A8K2ABR0_9CYAN</name>
<dbReference type="PROSITE" id="PS51819">
    <property type="entry name" value="VOC"/>
    <property type="match status" value="1"/>
</dbReference>
<dbReference type="InterPro" id="IPR037523">
    <property type="entry name" value="VOC_core"/>
</dbReference>
<accession>A0A8K2ABR0</accession>
<dbReference type="SUPFAM" id="SSF54593">
    <property type="entry name" value="Glyoxalase/Bleomycin resistance protein/Dihydroxybiphenyl dioxygenase"/>
    <property type="match status" value="1"/>
</dbReference>
<comment type="caution">
    <text evidence="2">The sequence shown here is derived from an EMBL/GenBank/DDBJ whole genome shotgun (WGS) entry which is preliminary data.</text>
</comment>
<evidence type="ECO:0000313" key="3">
    <source>
        <dbReference type="Proteomes" id="UP000607397"/>
    </source>
</evidence>
<reference evidence="2" key="1">
    <citation type="submission" date="2019-12" db="EMBL/GenBank/DDBJ databases">
        <title>High-Quality draft genome sequences of three cyanobacteria isolated from the limestone walls of the Old Cathedral of Coimbra.</title>
        <authorList>
            <person name="Tiago I."/>
            <person name="Soares F."/>
            <person name="Portugal A."/>
        </authorList>
    </citation>
    <scope>NUCLEOTIDE SEQUENCE [LARGE SCALE GENOMIC DNA]</scope>
    <source>
        <strain evidence="2">C</strain>
    </source>
</reference>
<dbReference type="InterPro" id="IPR029068">
    <property type="entry name" value="Glyas_Bleomycin-R_OHBP_Dase"/>
</dbReference>
<protein>
    <recommendedName>
        <fullName evidence="1">VOC domain-containing protein</fullName>
    </recommendedName>
</protein>
<sequence length="143" mass="16023">MMPEDFYPMPLFVRMLVSDVAAAAQWYAEVLGFRSVYALPAGDGTQLMNHIRLERYQDLMLVSQPSDFPTSDGCNQLVINFSYSGDLQALAERAIVTGVMVTDPIFTTYNTYEVTIIDPNGYTLTFSQILNRDRPFSQVMSAG</sequence>
<dbReference type="Proteomes" id="UP000607397">
    <property type="component" value="Unassembled WGS sequence"/>
</dbReference>
<dbReference type="CDD" id="cd06587">
    <property type="entry name" value="VOC"/>
    <property type="match status" value="1"/>
</dbReference>
<dbReference type="InterPro" id="IPR004360">
    <property type="entry name" value="Glyas_Fos-R_dOase_dom"/>
</dbReference>
<dbReference type="EMBL" id="WVIC01000001">
    <property type="protein sequence ID" value="NCJ04935.1"/>
    <property type="molecule type" value="Genomic_DNA"/>
</dbReference>
<dbReference type="RefSeq" id="WP_161823423.1">
    <property type="nucleotide sequence ID" value="NZ_WVIC01000001.1"/>
</dbReference>
<evidence type="ECO:0000259" key="1">
    <source>
        <dbReference type="PROSITE" id="PS51819"/>
    </source>
</evidence>
<dbReference type="Pfam" id="PF00903">
    <property type="entry name" value="Glyoxalase"/>
    <property type="match status" value="1"/>
</dbReference>
<proteinExistence type="predicted"/>
<evidence type="ECO:0000313" key="2">
    <source>
        <dbReference type="EMBL" id="NCJ04935.1"/>
    </source>
</evidence>
<organism evidence="2 3">
    <name type="scientific">Petrachloros mirabilis ULC683</name>
    <dbReference type="NCBI Taxonomy" id="2781853"/>
    <lineage>
        <taxon>Bacteria</taxon>
        <taxon>Bacillati</taxon>
        <taxon>Cyanobacteriota</taxon>
        <taxon>Cyanophyceae</taxon>
        <taxon>Synechococcales</taxon>
        <taxon>Petrachlorosaceae</taxon>
        <taxon>Petrachloros</taxon>
        <taxon>Petrachloros mirabilis</taxon>
    </lineage>
</organism>
<keyword evidence="3" id="KW-1185">Reference proteome</keyword>
<feature type="domain" description="VOC" evidence="1">
    <location>
        <begin position="9"/>
        <end position="129"/>
    </location>
</feature>